<dbReference type="CDD" id="cd03450">
    <property type="entry name" value="NodN"/>
    <property type="match status" value="1"/>
</dbReference>
<dbReference type="InterPro" id="IPR029069">
    <property type="entry name" value="HotDog_dom_sf"/>
</dbReference>
<comment type="similarity">
    <text evidence="1">Belongs to the enoyl-CoA hydratase/isomerase family.</text>
</comment>
<dbReference type="EMBL" id="AVPL01000010">
    <property type="protein sequence ID" value="KGN41965.1"/>
    <property type="molecule type" value="Genomic_DNA"/>
</dbReference>
<feature type="domain" description="MaoC-like" evidence="2">
    <location>
        <begin position="26"/>
        <end position="139"/>
    </location>
</feature>
<dbReference type="Proteomes" id="UP000030013">
    <property type="component" value="Unassembled WGS sequence"/>
</dbReference>
<dbReference type="Gene3D" id="3.10.129.10">
    <property type="entry name" value="Hotdog Thioesterase"/>
    <property type="match status" value="1"/>
</dbReference>
<gene>
    <name evidence="3" type="ORF">N801_03725</name>
</gene>
<dbReference type="SUPFAM" id="SSF54637">
    <property type="entry name" value="Thioesterase/thiol ester dehydrase-isomerase"/>
    <property type="match status" value="1"/>
</dbReference>
<comment type="caution">
    <text evidence="3">The sequence shown here is derived from an EMBL/GenBank/DDBJ whole genome shotgun (WGS) entry which is preliminary data.</text>
</comment>
<proteinExistence type="inferred from homology"/>
<sequence length="178" mass="19358">MPDVIDPATAPSNVTVYRGVDDLSAAVGVELGPTDWLTMTQDRIDAFADATEDHQWIHVDPSRASESPYGATIAHGFLTLSLVPHFMSSLRRFDRVRMGLNYGLDKVRFPAAVPSGARLRGRMRLDGVEPLPSNGVQLTTTITIEVEGNAKPACVATLVSRYSFHDTAEGDDRSQSDD</sequence>
<dbReference type="STRING" id="1385519.N801_03725"/>
<evidence type="ECO:0000313" key="4">
    <source>
        <dbReference type="Proteomes" id="UP000030013"/>
    </source>
</evidence>
<evidence type="ECO:0000313" key="3">
    <source>
        <dbReference type="EMBL" id="KGN41965.1"/>
    </source>
</evidence>
<dbReference type="InterPro" id="IPR039375">
    <property type="entry name" value="NodN-like"/>
</dbReference>
<dbReference type="eggNOG" id="COG2030">
    <property type="taxonomic scope" value="Bacteria"/>
</dbReference>
<keyword evidence="4" id="KW-1185">Reference proteome</keyword>
<name>A0A0A0JX06_9MICO</name>
<protein>
    <submittedName>
        <fullName evidence="3">MaoC family dehydratase</fullName>
    </submittedName>
</protein>
<accession>A0A0A0JX06</accession>
<dbReference type="PANTHER" id="PTHR42993">
    <property type="entry name" value="MAOC-LIKE DEHYDRATASE DOMAIN-CONTAINING PROTEIN"/>
    <property type="match status" value="1"/>
</dbReference>
<evidence type="ECO:0000259" key="2">
    <source>
        <dbReference type="Pfam" id="PF01575"/>
    </source>
</evidence>
<dbReference type="PANTHER" id="PTHR42993:SF1">
    <property type="entry name" value="MAOC-LIKE DEHYDRATASE DOMAIN-CONTAINING PROTEIN"/>
    <property type="match status" value="1"/>
</dbReference>
<dbReference type="AlphaFoldDB" id="A0A0A0JX06"/>
<dbReference type="Pfam" id="PF01575">
    <property type="entry name" value="MaoC_dehydratas"/>
    <property type="match status" value="1"/>
</dbReference>
<reference evidence="3 4" key="1">
    <citation type="submission" date="2013-08" db="EMBL/GenBank/DDBJ databases">
        <title>The genome sequence of Knoellia aerolata.</title>
        <authorList>
            <person name="Zhu W."/>
            <person name="Wang G."/>
        </authorList>
    </citation>
    <scope>NUCLEOTIDE SEQUENCE [LARGE SCALE GENOMIC DNA]</scope>
    <source>
        <strain evidence="3 4">DSM 18566</strain>
    </source>
</reference>
<organism evidence="3 4">
    <name type="scientific">Knoellia aerolata DSM 18566</name>
    <dbReference type="NCBI Taxonomy" id="1385519"/>
    <lineage>
        <taxon>Bacteria</taxon>
        <taxon>Bacillati</taxon>
        <taxon>Actinomycetota</taxon>
        <taxon>Actinomycetes</taxon>
        <taxon>Micrococcales</taxon>
        <taxon>Intrasporangiaceae</taxon>
        <taxon>Knoellia</taxon>
    </lineage>
</organism>
<evidence type="ECO:0000256" key="1">
    <source>
        <dbReference type="ARBA" id="ARBA00005254"/>
    </source>
</evidence>
<dbReference type="InterPro" id="IPR002539">
    <property type="entry name" value="MaoC-like_dom"/>
</dbReference>